<protein>
    <recommendedName>
        <fullName evidence="2">Beta-glucanase</fullName>
    </recommendedName>
    <alternativeName>
        <fullName evidence="7">1,3-1,4-beta-D-glucan 4-glucanohydrolase</fullName>
    </alternativeName>
    <alternativeName>
        <fullName evidence="6">Endo-beta-1,3-1,4 glucanase</fullName>
    </alternativeName>
    <alternativeName>
        <fullName evidence="5">Lichenase</fullName>
    </alternativeName>
</protein>
<evidence type="ECO:0000256" key="5">
    <source>
        <dbReference type="ARBA" id="ARBA00029722"/>
    </source>
</evidence>
<evidence type="ECO:0000256" key="9">
    <source>
        <dbReference type="SAM" id="SignalP"/>
    </source>
</evidence>
<evidence type="ECO:0000256" key="8">
    <source>
        <dbReference type="PIRSR" id="PIRSR608264-1"/>
    </source>
</evidence>
<evidence type="ECO:0000313" key="12">
    <source>
        <dbReference type="Proteomes" id="UP000193224"/>
    </source>
</evidence>
<dbReference type="AlphaFoldDB" id="A0A1X7BTC6"/>
<dbReference type="Pfam" id="PF00722">
    <property type="entry name" value="Glyco_hydro_16"/>
    <property type="match status" value="1"/>
</dbReference>
<dbReference type="SUPFAM" id="SSF49899">
    <property type="entry name" value="Concanavalin A-like lectins/glucanases"/>
    <property type="match status" value="1"/>
</dbReference>
<dbReference type="EMBL" id="FWXB01000010">
    <property type="protein sequence ID" value="SMC12858.1"/>
    <property type="molecule type" value="Genomic_DNA"/>
</dbReference>
<accession>A0A1X7BTC6</accession>
<feature type="chain" id="PRO_5012507738" description="Beta-glucanase" evidence="9">
    <location>
        <begin position="35"/>
        <end position="271"/>
    </location>
</feature>
<evidence type="ECO:0000256" key="4">
    <source>
        <dbReference type="ARBA" id="ARBA00023295"/>
    </source>
</evidence>
<keyword evidence="3 11" id="KW-0378">Hydrolase</keyword>
<evidence type="ECO:0000256" key="2">
    <source>
        <dbReference type="ARBA" id="ARBA00014569"/>
    </source>
</evidence>
<keyword evidence="9" id="KW-0732">Signal</keyword>
<name>A0A1X7BTC6_9RHOB</name>
<keyword evidence="4 11" id="KW-0326">Glycosidase</keyword>
<feature type="active site" description="Nucleophile" evidence="8">
    <location>
        <position position="143"/>
    </location>
</feature>
<dbReference type="PANTHER" id="PTHR31062">
    <property type="entry name" value="XYLOGLUCAN ENDOTRANSGLUCOSYLASE/HYDROLASE PROTEIN 8-RELATED"/>
    <property type="match status" value="1"/>
</dbReference>
<feature type="signal peptide" evidence="9">
    <location>
        <begin position="1"/>
        <end position="34"/>
    </location>
</feature>
<dbReference type="RefSeq" id="WP_085800811.1">
    <property type="nucleotide sequence ID" value="NZ_FWXB01000010.1"/>
</dbReference>
<dbReference type="InterPro" id="IPR008264">
    <property type="entry name" value="Beta_glucanase"/>
</dbReference>
<evidence type="ECO:0000259" key="10">
    <source>
        <dbReference type="PROSITE" id="PS51762"/>
    </source>
</evidence>
<keyword evidence="12" id="KW-1185">Reference proteome</keyword>
<sequence length="271" mass="30042">MRLLNAPVQRFAMYCVCAAFTAAIGAIFAHPAPAEEVPRGETFFDGFDTLDETLWGVSDGWVNGDWQNCEWSHEALTVKGGTLTLVYSKRKTAKREYICGEIQSRHAYSYGTFEARFRTEGGSGLNAAFFTYIGNHHGKPHDEIDFEVLTRDTGKVSLNTYVSGAGTNGKPVDLPHPSDQAFITYSFIWSEAGIEWYVNGAKVHESQPGSPLPVHAQKIYASLWGSNSFPDWMGNFDPPAGDIKMTIDWIAYTKLGQGCQFKESILCTLDQ</sequence>
<evidence type="ECO:0000256" key="6">
    <source>
        <dbReference type="ARBA" id="ARBA00029771"/>
    </source>
</evidence>
<dbReference type="InterPro" id="IPR000757">
    <property type="entry name" value="Beta-glucanase-like"/>
</dbReference>
<dbReference type="InterPro" id="IPR044791">
    <property type="entry name" value="Beta-glucanase/XTH"/>
</dbReference>
<evidence type="ECO:0000256" key="3">
    <source>
        <dbReference type="ARBA" id="ARBA00022801"/>
    </source>
</evidence>
<evidence type="ECO:0000313" key="11">
    <source>
        <dbReference type="EMBL" id="SMC12858.1"/>
    </source>
</evidence>
<comment type="similarity">
    <text evidence="1">Belongs to the glycosyl hydrolase 16 family.</text>
</comment>
<gene>
    <name evidence="11" type="primary">exoK</name>
    <name evidence="11" type="ORF">ROA7745_02690</name>
</gene>
<dbReference type="InterPro" id="IPR013320">
    <property type="entry name" value="ConA-like_dom_sf"/>
</dbReference>
<evidence type="ECO:0000256" key="7">
    <source>
        <dbReference type="ARBA" id="ARBA00031665"/>
    </source>
</evidence>
<dbReference type="Proteomes" id="UP000193224">
    <property type="component" value="Unassembled WGS sequence"/>
</dbReference>
<feature type="domain" description="GH16" evidence="10">
    <location>
        <begin position="30"/>
        <end position="258"/>
    </location>
</feature>
<dbReference type="GO" id="GO:0005975">
    <property type="term" value="P:carbohydrate metabolic process"/>
    <property type="evidence" value="ECO:0007669"/>
    <property type="project" value="InterPro"/>
</dbReference>
<dbReference type="Gene3D" id="2.60.120.200">
    <property type="match status" value="1"/>
</dbReference>
<reference evidence="11 12" key="1">
    <citation type="submission" date="2017-03" db="EMBL/GenBank/DDBJ databases">
        <authorList>
            <person name="Afonso C.L."/>
            <person name="Miller P.J."/>
            <person name="Scott M.A."/>
            <person name="Spackman E."/>
            <person name="Goraichik I."/>
            <person name="Dimitrov K.M."/>
            <person name="Suarez D.L."/>
            <person name="Swayne D.E."/>
        </authorList>
    </citation>
    <scope>NUCLEOTIDE SEQUENCE [LARGE SCALE GENOMIC DNA]</scope>
    <source>
        <strain evidence="11 12">CECT 7745</strain>
    </source>
</reference>
<evidence type="ECO:0000256" key="1">
    <source>
        <dbReference type="ARBA" id="ARBA00006865"/>
    </source>
</evidence>
<feature type="active site" description="Proton donor" evidence="8">
    <location>
        <position position="147"/>
    </location>
</feature>
<dbReference type="PROSITE" id="PS51762">
    <property type="entry name" value="GH16_2"/>
    <property type="match status" value="1"/>
</dbReference>
<proteinExistence type="inferred from homology"/>
<dbReference type="PRINTS" id="PR00737">
    <property type="entry name" value="GLHYDRLASE16"/>
</dbReference>
<organism evidence="11 12">
    <name type="scientific">Roseovarius aestuarii</name>
    <dbReference type="NCBI Taxonomy" id="475083"/>
    <lineage>
        <taxon>Bacteria</taxon>
        <taxon>Pseudomonadati</taxon>
        <taxon>Pseudomonadota</taxon>
        <taxon>Alphaproteobacteria</taxon>
        <taxon>Rhodobacterales</taxon>
        <taxon>Roseobacteraceae</taxon>
        <taxon>Roseovarius</taxon>
    </lineage>
</organism>
<dbReference type="GO" id="GO:0004553">
    <property type="term" value="F:hydrolase activity, hydrolyzing O-glycosyl compounds"/>
    <property type="evidence" value="ECO:0007669"/>
    <property type="project" value="InterPro"/>
</dbReference>
<dbReference type="OrthoDB" id="9809583at2"/>